<name>A0A6G1SCE6_9ACAR</name>
<protein>
    <submittedName>
        <fullName evidence="2">B-cell CLL/lymphoma 7 protein family member B</fullName>
    </submittedName>
</protein>
<dbReference type="Pfam" id="PF04714">
    <property type="entry name" value="BCL_N"/>
    <property type="match status" value="1"/>
</dbReference>
<evidence type="ECO:0000256" key="1">
    <source>
        <dbReference type="ARBA" id="ARBA00010326"/>
    </source>
</evidence>
<dbReference type="PANTHER" id="PTHR12767:SF9">
    <property type="entry name" value="BCL7-LIKE"/>
    <property type="match status" value="1"/>
</dbReference>
<proteinExistence type="inferred from homology"/>
<reference evidence="2" key="1">
    <citation type="submission" date="2018-10" db="EMBL/GenBank/DDBJ databases">
        <title>Transcriptome assembly of Aceria tosichella (Wheat curl mite) Type 2.</title>
        <authorList>
            <person name="Scully E.D."/>
            <person name="Geib S.M."/>
            <person name="Palmer N.A."/>
            <person name="Gupta A.K."/>
            <person name="Sarath G."/>
            <person name="Tatineni S."/>
        </authorList>
    </citation>
    <scope>NUCLEOTIDE SEQUENCE</scope>
    <source>
        <strain evidence="2">LincolnNE</strain>
    </source>
</reference>
<evidence type="ECO:0000313" key="2">
    <source>
        <dbReference type="EMBL" id="MDE47613.1"/>
    </source>
</evidence>
<organism evidence="2">
    <name type="scientific">Aceria tosichella</name>
    <name type="common">wheat curl mite</name>
    <dbReference type="NCBI Taxonomy" id="561515"/>
    <lineage>
        <taxon>Eukaryota</taxon>
        <taxon>Metazoa</taxon>
        <taxon>Ecdysozoa</taxon>
        <taxon>Arthropoda</taxon>
        <taxon>Chelicerata</taxon>
        <taxon>Arachnida</taxon>
        <taxon>Acari</taxon>
        <taxon>Acariformes</taxon>
        <taxon>Trombidiformes</taxon>
        <taxon>Prostigmata</taxon>
        <taxon>Eupodina</taxon>
        <taxon>Eriophyoidea</taxon>
        <taxon>Eriophyidae</taxon>
        <taxon>Eriophyinae</taxon>
        <taxon>Aceriini</taxon>
        <taxon>Aceria</taxon>
    </lineage>
</organism>
<accession>A0A6G1SCE6</accession>
<dbReference type="EMBL" id="GGYP01002842">
    <property type="protein sequence ID" value="MDE47613.1"/>
    <property type="molecule type" value="Transcribed_RNA"/>
</dbReference>
<dbReference type="PANTHER" id="PTHR12767">
    <property type="entry name" value="BCL7 RELATED"/>
    <property type="match status" value="1"/>
</dbReference>
<gene>
    <name evidence="2" type="primary">Bcl7b</name>
    <name evidence="2" type="ORF">g.9737</name>
</gene>
<comment type="similarity">
    <text evidence="1">Belongs to the BCL7 family.</text>
</comment>
<dbReference type="AlphaFoldDB" id="A0A6G1SCE6"/>
<sequence length="366" mass="40505">MSRHVRVETRSRHQSDLRRVMHSTEKVRKWEKKWVRVEETSLQIFKWMPISKDEEQQHQQQQLLQQQQVAAFSAEQKPTPIDYNNEKEFLQRDKKNLEGIESSHRKPSTRPSTAAATIAAVIPNDMINSKMNGAGDISRTDASFMITNIDERRSNEDNSMIIMSTEMTATTTTLENFNKRPHENDEAVVESTNSQHAKRLKTAVNLETNKTNELGGQMLASMQSVGVVGAKYDLVSSTPESTQAPKTSEMSNAQRQAVASAVTVTQQPVQSTITTTTTTTTNAECTSSRMSMPVNDVTNLATNGDSEAMDTDDIACDGLAMQQTLTPIASATANPHQGDIEDFSSIARTVTEQIVLKVSDCYGGDS</sequence>
<dbReference type="InterPro" id="IPR006804">
    <property type="entry name" value="BCL7"/>
</dbReference>